<organism evidence="9 10">
    <name type="scientific">Musca domestica</name>
    <name type="common">House fly</name>
    <dbReference type="NCBI Taxonomy" id="7370"/>
    <lineage>
        <taxon>Eukaryota</taxon>
        <taxon>Metazoa</taxon>
        <taxon>Ecdysozoa</taxon>
        <taxon>Arthropoda</taxon>
        <taxon>Hexapoda</taxon>
        <taxon>Insecta</taxon>
        <taxon>Pterygota</taxon>
        <taxon>Neoptera</taxon>
        <taxon>Endopterygota</taxon>
        <taxon>Diptera</taxon>
        <taxon>Brachycera</taxon>
        <taxon>Muscomorpha</taxon>
        <taxon>Muscoidea</taxon>
        <taxon>Muscidae</taxon>
        <taxon>Musca</taxon>
    </lineage>
</organism>
<dbReference type="GeneID" id="131802831"/>
<keyword evidence="6" id="KW-0675">Receptor</keyword>
<evidence type="ECO:0000256" key="1">
    <source>
        <dbReference type="ARBA" id="ARBA00004651"/>
    </source>
</evidence>
<dbReference type="Proteomes" id="UP001652621">
    <property type="component" value="Unplaced"/>
</dbReference>
<dbReference type="SUPFAM" id="SSF53850">
    <property type="entry name" value="Periplasmic binding protein-like II"/>
    <property type="match status" value="1"/>
</dbReference>
<dbReference type="InterPro" id="IPR052192">
    <property type="entry name" value="Insect_Ionotropic_Sensory_Rcpt"/>
</dbReference>
<proteinExistence type="predicted"/>
<protein>
    <submittedName>
        <fullName evidence="10">Uncharacterized protein LOC131802831</fullName>
    </submittedName>
</protein>
<keyword evidence="7" id="KW-0325">Glycoprotein</keyword>
<evidence type="ECO:0000313" key="10">
    <source>
        <dbReference type="RefSeq" id="XP_058979488.1"/>
    </source>
</evidence>
<keyword evidence="9" id="KW-1185">Reference proteome</keyword>
<dbReference type="PANTHER" id="PTHR42643">
    <property type="entry name" value="IONOTROPIC RECEPTOR 20A-RELATED"/>
    <property type="match status" value="1"/>
</dbReference>
<keyword evidence="2" id="KW-1003">Cell membrane</keyword>
<keyword evidence="3 8" id="KW-0812">Transmembrane</keyword>
<accession>A0ABM3V132</accession>
<keyword evidence="5 8" id="KW-0472">Membrane</keyword>
<name>A0ABM3V132_MUSDO</name>
<evidence type="ECO:0000256" key="5">
    <source>
        <dbReference type="ARBA" id="ARBA00023136"/>
    </source>
</evidence>
<feature type="transmembrane region" description="Helical" evidence="8">
    <location>
        <begin position="589"/>
        <end position="610"/>
    </location>
</feature>
<evidence type="ECO:0000256" key="7">
    <source>
        <dbReference type="ARBA" id="ARBA00023180"/>
    </source>
</evidence>
<keyword evidence="4 8" id="KW-1133">Transmembrane helix</keyword>
<evidence type="ECO:0000256" key="6">
    <source>
        <dbReference type="ARBA" id="ARBA00023170"/>
    </source>
</evidence>
<evidence type="ECO:0000313" key="9">
    <source>
        <dbReference type="Proteomes" id="UP001652621"/>
    </source>
</evidence>
<dbReference type="PANTHER" id="PTHR42643:SF41">
    <property type="entry name" value="IONOTROPIC RECEPTOR 20A-RELATED"/>
    <property type="match status" value="1"/>
</dbReference>
<feature type="transmembrane region" description="Helical" evidence="8">
    <location>
        <begin position="343"/>
        <end position="362"/>
    </location>
</feature>
<evidence type="ECO:0000256" key="2">
    <source>
        <dbReference type="ARBA" id="ARBA00022475"/>
    </source>
</evidence>
<sequence length="636" mass="74417">MARIFEHKISCRSSVEDSETQKIHNKMLKIQILSFLLFTLANCWNIDYVGKRLALPIAMGTQETLFCPCAECQDEKLALLMKWIQLATMHPQLVMSQPSDYVLRNHDVKRNLLTIMILQDLDDPIVEVHANLLRGRHFYVNIWILYEPQWNFTLIENILEYLYVKKFVNSDLYYVNASNGRDEVFGFATFPEFSVENKTHLVGDIKMFYHRIIEKTDLKGYRFETPLLMDAPKVIRYYNNNGELRIQGVTYNIMEMCLEYLNGTLIESQMEYSSDGVVNMKNVLEGVRQHKVELAAHGYALFHNDDEVQKSYPLLVVNWCLMVPITNKVFTMFYPLSPFQATVWLNFLVAFVLINIVSHFFLKFHDLDNHNFILINFCKFINAAPPITSHGSDMPWFEMVINGFIYVQGFFLAAHYTSMLGSFLAVTVIKSDINSIHDVIHQHLPVMIIDYELEFLEEEVLNLPPKFMDLLHAVNTSVFYEHQLNLNHSYAYFATYDTWHFLNLQQAHLRTPIFRYTDICFGDYHLAFPMVAESPIWRDIEHLMFRIHSSGLYYYHEKKSFEYALRAGVVSHLVEDPSFHTVGFTHLRMVVGFLVIGFLMALVSFLHELWQSRRERERAKRVDLEDEEADVANSVS</sequence>
<reference evidence="10" key="1">
    <citation type="submission" date="2025-08" db="UniProtKB">
        <authorList>
            <consortium name="RefSeq"/>
        </authorList>
    </citation>
    <scope>IDENTIFICATION</scope>
    <source>
        <strain evidence="10">Aabys</strain>
        <tissue evidence="10">Whole body</tissue>
    </source>
</reference>
<evidence type="ECO:0000256" key="4">
    <source>
        <dbReference type="ARBA" id="ARBA00022989"/>
    </source>
</evidence>
<comment type="subcellular location">
    <subcellularLocation>
        <location evidence="1">Cell membrane</location>
        <topology evidence="1">Multi-pass membrane protein</topology>
    </subcellularLocation>
</comment>
<dbReference type="RefSeq" id="XP_058979488.1">
    <property type="nucleotide sequence ID" value="XM_059123505.1"/>
</dbReference>
<gene>
    <name evidence="10" type="primary">LOC131802831</name>
</gene>
<evidence type="ECO:0000256" key="8">
    <source>
        <dbReference type="SAM" id="Phobius"/>
    </source>
</evidence>
<evidence type="ECO:0000256" key="3">
    <source>
        <dbReference type="ARBA" id="ARBA00022692"/>
    </source>
</evidence>